<dbReference type="Proteomes" id="UP000035740">
    <property type="component" value="Unassembled WGS sequence"/>
</dbReference>
<dbReference type="Gramene" id="KMS64946">
    <property type="protein sequence ID" value="KMS64946"/>
    <property type="gene ID" value="BVRB_041010"/>
</dbReference>
<dbReference type="OMA" id="RTSYNEN"/>
<evidence type="ECO:0000256" key="5">
    <source>
        <dbReference type="SAM" id="Phobius"/>
    </source>
</evidence>
<dbReference type="AlphaFoldDB" id="A0A0J7YMZ4"/>
<dbReference type="GO" id="GO:0046873">
    <property type="term" value="F:metal ion transmembrane transporter activity"/>
    <property type="evidence" value="ECO:0007669"/>
    <property type="project" value="InterPro"/>
</dbReference>
<evidence type="ECO:0000256" key="2">
    <source>
        <dbReference type="ARBA" id="ARBA00022692"/>
    </source>
</evidence>
<feature type="transmembrane region" description="Helical" evidence="5">
    <location>
        <begin position="38"/>
        <end position="57"/>
    </location>
</feature>
<evidence type="ECO:0000256" key="1">
    <source>
        <dbReference type="ARBA" id="ARBA00004141"/>
    </source>
</evidence>
<keyword evidence="7" id="KW-1185">Reference proteome</keyword>
<protein>
    <submittedName>
        <fullName evidence="6">Uncharacterized protein</fullName>
    </submittedName>
</protein>
<sequence>AIFKFFVMGLIYPLTTPIGMMIGIGIRTSYNENASGAILAEGILNSLSAGILLYNTYAELLSTEVCIRPTYFVLALANAPG</sequence>
<gene>
    <name evidence="6" type="ORF">BVRB_041010</name>
</gene>
<dbReference type="OrthoDB" id="448280at2759"/>
<evidence type="ECO:0000256" key="3">
    <source>
        <dbReference type="ARBA" id="ARBA00022989"/>
    </source>
</evidence>
<organism evidence="6 7">
    <name type="scientific">Beta vulgaris subsp. vulgaris</name>
    <name type="common">Beet</name>
    <dbReference type="NCBI Taxonomy" id="3555"/>
    <lineage>
        <taxon>Eukaryota</taxon>
        <taxon>Viridiplantae</taxon>
        <taxon>Streptophyta</taxon>
        <taxon>Embryophyta</taxon>
        <taxon>Tracheophyta</taxon>
        <taxon>Spermatophyta</taxon>
        <taxon>Magnoliopsida</taxon>
        <taxon>eudicotyledons</taxon>
        <taxon>Gunneridae</taxon>
        <taxon>Pentapetalae</taxon>
        <taxon>Caryophyllales</taxon>
        <taxon>Chenopodiaceae</taxon>
        <taxon>Betoideae</taxon>
        <taxon>Beta</taxon>
    </lineage>
</organism>
<feature type="transmembrane region" description="Helical" evidence="5">
    <location>
        <begin position="6"/>
        <end position="26"/>
    </location>
</feature>
<accession>A0A0J7YMZ4</accession>
<feature type="non-terminal residue" evidence="6">
    <location>
        <position position="1"/>
    </location>
</feature>
<evidence type="ECO:0000313" key="6">
    <source>
        <dbReference type="EMBL" id="KMS64946.1"/>
    </source>
</evidence>
<dbReference type="GO" id="GO:0016020">
    <property type="term" value="C:membrane"/>
    <property type="evidence" value="ECO:0007669"/>
    <property type="project" value="UniProtKB-SubCell"/>
</dbReference>
<keyword evidence="2 5" id="KW-0812">Transmembrane</keyword>
<keyword evidence="3 5" id="KW-1133">Transmembrane helix</keyword>
<proteinExistence type="predicted"/>
<dbReference type="Pfam" id="PF02535">
    <property type="entry name" value="Zip"/>
    <property type="match status" value="1"/>
</dbReference>
<evidence type="ECO:0000256" key="4">
    <source>
        <dbReference type="ARBA" id="ARBA00023136"/>
    </source>
</evidence>
<evidence type="ECO:0000313" key="7">
    <source>
        <dbReference type="Proteomes" id="UP000035740"/>
    </source>
</evidence>
<dbReference type="EMBL" id="KQ117892">
    <property type="protein sequence ID" value="KMS64946.1"/>
    <property type="molecule type" value="Genomic_DNA"/>
</dbReference>
<reference evidence="6 7" key="1">
    <citation type="journal article" date="2014" name="Nature">
        <title>The genome of the recently domesticated crop plant sugar beet (Beta vulgaris).</title>
        <authorList>
            <person name="Dohm J.C."/>
            <person name="Minoche A.E."/>
            <person name="Holtgrawe D."/>
            <person name="Capella-Gutierrez S."/>
            <person name="Zakrzewski F."/>
            <person name="Tafer H."/>
            <person name="Rupp O."/>
            <person name="Sorensen T.R."/>
            <person name="Stracke R."/>
            <person name="Reinhardt R."/>
            <person name="Goesmann A."/>
            <person name="Kraft T."/>
            <person name="Schulz B."/>
            <person name="Stadler P.F."/>
            <person name="Schmidt T."/>
            <person name="Gabaldon T."/>
            <person name="Lehrach H."/>
            <person name="Weisshaar B."/>
            <person name="Himmelbauer H."/>
        </authorList>
    </citation>
    <scope>NUCLEOTIDE SEQUENCE [LARGE SCALE GENOMIC DNA]</scope>
    <source>
        <tissue evidence="6">Taproot</tissue>
    </source>
</reference>
<comment type="subcellular location">
    <subcellularLocation>
        <location evidence="1">Membrane</location>
        <topology evidence="1">Multi-pass membrane protein</topology>
    </subcellularLocation>
</comment>
<dbReference type="InterPro" id="IPR003689">
    <property type="entry name" value="ZIP"/>
</dbReference>
<dbReference type="eggNOG" id="KOG1558">
    <property type="taxonomic scope" value="Eukaryota"/>
</dbReference>
<keyword evidence="4 5" id="KW-0472">Membrane</keyword>
<name>A0A0J7YMZ4_BETVV</name>